<dbReference type="SUPFAM" id="SSF52540">
    <property type="entry name" value="P-loop containing nucleoside triphosphate hydrolases"/>
    <property type="match status" value="1"/>
</dbReference>
<dbReference type="InterPro" id="IPR027417">
    <property type="entry name" value="P-loop_NTPase"/>
</dbReference>
<keyword evidence="4" id="KW-1003">Cell membrane</keyword>
<keyword evidence="8" id="KW-0472">Membrane</keyword>
<proteinExistence type="inferred from homology"/>
<dbReference type="Pfam" id="PF00005">
    <property type="entry name" value="ABC_tran"/>
    <property type="match status" value="1"/>
</dbReference>
<comment type="caution">
    <text evidence="9">The sequence shown here is derived from an EMBL/GenBank/DDBJ whole genome shotgun (WGS) entry which is preliminary data.</text>
</comment>
<evidence type="ECO:0000256" key="8">
    <source>
        <dbReference type="ARBA" id="ARBA00023136"/>
    </source>
</evidence>
<dbReference type="OrthoDB" id="9802264at2"/>
<dbReference type="InterPro" id="IPR017871">
    <property type="entry name" value="ABC_transporter-like_CS"/>
</dbReference>
<organism evidence="9 10">
    <name type="scientific">Actinobaculum suis</name>
    <dbReference type="NCBI Taxonomy" id="1657"/>
    <lineage>
        <taxon>Bacteria</taxon>
        <taxon>Bacillati</taxon>
        <taxon>Actinomycetota</taxon>
        <taxon>Actinomycetes</taxon>
        <taxon>Actinomycetales</taxon>
        <taxon>Actinomycetaceae</taxon>
        <taxon>Actinobaculum</taxon>
    </lineage>
</organism>
<evidence type="ECO:0000313" key="10">
    <source>
        <dbReference type="Proteomes" id="UP000269974"/>
    </source>
</evidence>
<evidence type="ECO:0000256" key="1">
    <source>
        <dbReference type="ARBA" id="ARBA00004202"/>
    </source>
</evidence>
<reference evidence="9 10" key="1">
    <citation type="submission" date="2018-11" db="EMBL/GenBank/DDBJ databases">
        <authorList>
            <consortium name="Pathogen Informatics"/>
        </authorList>
    </citation>
    <scope>NUCLEOTIDE SEQUENCE [LARGE SCALE GENOMIC DNA]</scope>
    <source>
        <strain evidence="9 10">NCTC10327</strain>
    </source>
</reference>
<dbReference type="InterPro" id="IPR003593">
    <property type="entry name" value="AAA+_ATPase"/>
</dbReference>
<accession>A0A0K9EUJ3</accession>
<dbReference type="SMART" id="SM00382">
    <property type="entry name" value="AAA"/>
    <property type="match status" value="1"/>
</dbReference>
<protein>
    <submittedName>
        <fullName evidence="9">ABC transporter</fullName>
    </submittedName>
</protein>
<dbReference type="Gene3D" id="3.40.50.300">
    <property type="entry name" value="P-loop containing nucleotide triphosphate hydrolases"/>
    <property type="match status" value="1"/>
</dbReference>
<evidence type="ECO:0000256" key="6">
    <source>
        <dbReference type="ARBA" id="ARBA00022840"/>
    </source>
</evidence>
<name>A0A0K9EUJ3_9ACTO</name>
<evidence type="ECO:0000256" key="5">
    <source>
        <dbReference type="ARBA" id="ARBA00022741"/>
    </source>
</evidence>
<keyword evidence="3" id="KW-0813">Transport</keyword>
<dbReference type="PIRSF" id="PIRSF039085">
    <property type="entry name" value="ABC_ATPase_HisP"/>
    <property type="match status" value="1"/>
</dbReference>
<dbReference type="PANTHER" id="PTHR43166">
    <property type="entry name" value="AMINO ACID IMPORT ATP-BINDING PROTEIN"/>
    <property type="match status" value="1"/>
</dbReference>
<keyword evidence="5" id="KW-0547">Nucleotide-binding</keyword>
<dbReference type="InterPro" id="IPR050086">
    <property type="entry name" value="MetN_ABC_transporter-like"/>
</dbReference>
<dbReference type="AlphaFoldDB" id="A0A0K9EUJ3"/>
<dbReference type="EMBL" id="UYIO01000001">
    <property type="protein sequence ID" value="VDG75845.1"/>
    <property type="molecule type" value="Genomic_DNA"/>
</dbReference>
<dbReference type="PANTHER" id="PTHR43166:SF9">
    <property type="entry name" value="GLUTAMATE_ASPARTATE IMPORT ATP-BINDING PROTEIN GLTL"/>
    <property type="match status" value="1"/>
</dbReference>
<sequence length="243" mass="26334">MINLQDIQKTFGKTTALAGVSLEIRSGETTVIMGPSGSGKSTLLRCVNLLEWPDAGKLDIDGAALTFPVKASRAQIAAIRAKTTMVFQQFNLFPHKTVLENVTISPRLHGTPEAEANQVAEDLLGRVGLAGYGERYPAQLSGGQQQRVAIARALALNPDYLLCDEPTSALDPELAAEVSRVLREIAEQNQSMVIVTHDMNFARRVADRAVFLLNGKIYYDGDPAGFFDSADPRIKQFLAVYGG</sequence>
<dbReference type="PROSITE" id="PS00211">
    <property type="entry name" value="ABC_TRANSPORTER_1"/>
    <property type="match status" value="1"/>
</dbReference>
<dbReference type="GO" id="GO:0005524">
    <property type="term" value="F:ATP binding"/>
    <property type="evidence" value="ECO:0007669"/>
    <property type="project" value="UniProtKB-KW"/>
</dbReference>
<dbReference type="RefSeq" id="WP_049618984.1">
    <property type="nucleotide sequence ID" value="NZ_LFUS01000011.1"/>
</dbReference>
<keyword evidence="7" id="KW-0029">Amino-acid transport</keyword>
<evidence type="ECO:0000256" key="4">
    <source>
        <dbReference type="ARBA" id="ARBA00022475"/>
    </source>
</evidence>
<dbReference type="InterPro" id="IPR003439">
    <property type="entry name" value="ABC_transporter-like_ATP-bd"/>
</dbReference>
<dbReference type="GO" id="GO:0016887">
    <property type="term" value="F:ATP hydrolysis activity"/>
    <property type="evidence" value="ECO:0007669"/>
    <property type="project" value="InterPro"/>
</dbReference>
<gene>
    <name evidence="9" type="primary">artM_1</name>
    <name evidence="9" type="ORF">NCTC10327_00530</name>
</gene>
<evidence type="ECO:0000313" key="9">
    <source>
        <dbReference type="EMBL" id="VDG75845.1"/>
    </source>
</evidence>
<dbReference type="GO" id="GO:0015424">
    <property type="term" value="F:ABC-type amino acid transporter activity"/>
    <property type="evidence" value="ECO:0007669"/>
    <property type="project" value="InterPro"/>
</dbReference>
<keyword evidence="6" id="KW-0067">ATP-binding</keyword>
<dbReference type="InterPro" id="IPR030679">
    <property type="entry name" value="ABC_ATPase_HisP-typ"/>
</dbReference>
<comment type="subcellular location">
    <subcellularLocation>
        <location evidence="1">Cell membrane</location>
        <topology evidence="1">Peripheral membrane protein</topology>
    </subcellularLocation>
</comment>
<comment type="similarity">
    <text evidence="2">Belongs to the ABC transporter superfamily.</text>
</comment>
<dbReference type="Proteomes" id="UP000269974">
    <property type="component" value="Unassembled WGS sequence"/>
</dbReference>
<evidence type="ECO:0000256" key="3">
    <source>
        <dbReference type="ARBA" id="ARBA00022448"/>
    </source>
</evidence>
<dbReference type="STRING" id="1657.ACU20_01725"/>
<dbReference type="GO" id="GO:0005886">
    <property type="term" value="C:plasma membrane"/>
    <property type="evidence" value="ECO:0007669"/>
    <property type="project" value="UniProtKB-SubCell"/>
</dbReference>
<dbReference type="PROSITE" id="PS50893">
    <property type="entry name" value="ABC_TRANSPORTER_2"/>
    <property type="match status" value="1"/>
</dbReference>
<evidence type="ECO:0000256" key="7">
    <source>
        <dbReference type="ARBA" id="ARBA00022970"/>
    </source>
</evidence>
<evidence type="ECO:0000256" key="2">
    <source>
        <dbReference type="ARBA" id="ARBA00005417"/>
    </source>
</evidence>